<keyword evidence="1" id="KW-0808">Transferase</keyword>
<reference evidence="7 8" key="1">
    <citation type="submission" date="2017-02" db="EMBL/GenBank/DDBJ databases">
        <title>The complete genomic sequence of a novel cold adapted crude oil-degrading bacterium Planococcus qaidamina Y42.</title>
        <authorList>
            <person name="Yang R."/>
        </authorList>
    </citation>
    <scope>NUCLEOTIDE SEQUENCE [LARGE SCALE GENOMIC DNA]</scope>
    <source>
        <strain evidence="7 8">Y42</strain>
    </source>
</reference>
<keyword evidence="4" id="KW-0067">ATP-binding</keyword>
<dbReference type="GO" id="GO:0006772">
    <property type="term" value="P:thiamine metabolic process"/>
    <property type="evidence" value="ECO:0007669"/>
    <property type="project" value="UniProtKB-UniRule"/>
</dbReference>
<dbReference type="PANTHER" id="PTHR41299">
    <property type="entry name" value="THIAMINE PYROPHOSPHOKINASE"/>
    <property type="match status" value="1"/>
</dbReference>
<keyword evidence="2" id="KW-0547">Nucleotide-binding</keyword>
<gene>
    <name evidence="7" type="ORF">B0X71_12155</name>
</gene>
<evidence type="ECO:0000256" key="2">
    <source>
        <dbReference type="ARBA" id="ARBA00022741"/>
    </source>
</evidence>
<dbReference type="InterPro" id="IPR006282">
    <property type="entry name" value="Thi_PPkinase"/>
</dbReference>
<sequence length="219" mass="23649">MIAVIVGGGPAEELPDLTQWPTGRFIGADVGAAILLKQGISLEAAVGDFDSISVEDYAALEKAVQHLERLPAEKDETDMELALNLAVAWNPERIVVTGVTGGRLDHFISALHAVFACQLANPGIEAMIADRNNRIRFLAPGIHTMTGDPNYRYVSLYPFQSEITGLTLKGFKYEVTDERIPFGSTRFTSNELAGEGEVSIGTGNCLIIESRDADKKMPG</sequence>
<dbReference type="InterPro" id="IPR053149">
    <property type="entry name" value="TPK"/>
</dbReference>
<dbReference type="AlphaFoldDB" id="A0A1Q2L003"/>
<dbReference type="SMART" id="SM00983">
    <property type="entry name" value="TPK_B1_binding"/>
    <property type="match status" value="1"/>
</dbReference>
<dbReference type="GO" id="GO:0004788">
    <property type="term" value="F:thiamine diphosphokinase activity"/>
    <property type="evidence" value="ECO:0007669"/>
    <property type="project" value="UniProtKB-UniRule"/>
</dbReference>
<dbReference type="Pfam" id="PF04263">
    <property type="entry name" value="TPK_catalytic"/>
    <property type="match status" value="1"/>
</dbReference>
<keyword evidence="3 7" id="KW-0418">Kinase</keyword>
<name>A0A1Q2L003_9BACL</name>
<dbReference type="Proteomes" id="UP000188184">
    <property type="component" value="Chromosome"/>
</dbReference>
<dbReference type="OrthoDB" id="9804377at2"/>
<dbReference type="PANTHER" id="PTHR41299:SF1">
    <property type="entry name" value="THIAMINE PYROPHOSPHOKINASE"/>
    <property type="match status" value="1"/>
</dbReference>
<keyword evidence="8" id="KW-1185">Reference proteome</keyword>
<evidence type="ECO:0000256" key="4">
    <source>
        <dbReference type="ARBA" id="ARBA00022840"/>
    </source>
</evidence>
<dbReference type="GO" id="GO:0016301">
    <property type="term" value="F:kinase activity"/>
    <property type="evidence" value="ECO:0007669"/>
    <property type="project" value="UniProtKB-KW"/>
</dbReference>
<evidence type="ECO:0000256" key="1">
    <source>
        <dbReference type="ARBA" id="ARBA00022679"/>
    </source>
</evidence>
<dbReference type="Pfam" id="PF04265">
    <property type="entry name" value="TPK_B1_binding"/>
    <property type="match status" value="1"/>
</dbReference>
<accession>A0A1Q2L003</accession>
<dbReference type="InterPro" id="IPR007373">
    <property type="entry name" value="Thiamin_PyroPKinase_B1-bd"/>
</dbReference>
<feature type="domain" description="Thiamin pyrophosphokinase thiamin-binding" evidence="6">
    <location>
        <begin position="141"/>
        <end position="206"/>
    </location>
</feature>
<evidence type="ECO:0000313" key="8">
    <source>
        <dbReference type="Proteomes" id="UP000188184"/>
    </source>
</evidence>
<dbReference type="EC" id="2.7.6.2" evidence="5"/>
<dbReference type="GO" id="GO:0009229">
    <property type="term" value="P:thiamine diphosphate biosynthetic process"/>
    <property type="evidence" value="ECO:0007669"/>
    <property type="project" value="InterPro"/>
</dbReference>
<dbReference type="SUPFAM" id="SSF63862">
    <property type="entry name" value="Thiamin pyrophosphokinase, substrate-binding domain"/>
    <property type="match status" value="1"/>
</dbReference>
<evidence type="ECO:0000313" key="7">
    <source>
        <dbReference type="EMBL" id="AQQ53761.1"/>
    </source>
</evidence>
<dbReference type="RefSeq" id="WP_077589659.1">
    <property type="nucleotide sequence ID" value="NZ_CP019640.1"/>
</dbReference>
<dbReference type="KEGG" id="pmar:B0X71_12155"/>
<protein>
    <recommendedName>
        <fullName evidence="5">Thiamine diphosphokinase</fullName>
        <ecNumber evidence="5">2.7.6.2</ecNumber>
    </recommendedName>
</protein>
<organism evidence="7 8">
    <name type="scientific">Planococcus lenghuensis</name>
    <dbReference type="NCBI Taxonomy" id="2213202"/>
    <lineage>
        <taxon>Bacteria</taxon>
        <taxon>Bacillati</taxon>
        <taxon>Bacillota</taxon>
        <taxon>Bacilli</taxon>
        <taxon>Bacillales</taxon>
        <taxon>Caryophanaceae</taxon>
        <taxon>Planococcus</taxon>
    </lineage>
</organism>
<dbReference type="CDD" id="cd07995">
    <property type="entry name" value="TPK"/>
    <property type="match status" value="1"/>
</dbReference>
<dbReference type="GO" id="GO:0005524">
    <property type="term" value="F:ATP binding"/>
    <property type="evidence" value="ECO:0007669"/>
    <property type="project" value="UniProtKB-KW"/>
</dbReference>
<dbReference type="InterPro" id="IPR007371">
    <property type="entry name" value="TPK_catalytic"/>
</dbReference>
<evidence type="ECO:0000259" key="6">
    <source>
        <dbReference type="SMART" id="SM00983"/>
    </source>
</evidence>
<dbReference type="InterPro" id="IPR036371">
    <property type="entry name" value="TPK_B1-bd_sf"/>
</dbReference>
<dbReference type="Gene3D" id="3.40.50.10240">
    <property type="entry name" value="Thiamin pyrophosphokinase, catalytic domain"/>
    <property type="match status" value="1"/>
</dbReference>
<evidence type="ECO:0000256" key="3">
    <source>
        <dbReference type="ARBA" id="ARBA00022777"/>
    </source>
</evidence>
<dbReference type="EMBL" id="CP019640">
    <property type="protein sequence ID" value="AQQ53761.1"/>
    <property type="molecule type" value="Genomic_DNA"/>
</dbReference>
<dbReference type="NCBIfam" id="TIGR01378">
    <property type="entry name" value="thi_PPkinase"/>
    <property type="match status" value="1"/>
</dbReference>
<evidence type="ECO:0000256" key="5">
    <source>
        <dbReference type="NCBIfam" id="TIGR01378"/>
    </source>
</evidence>
<proteinExistence type="predicted"/>
<dbReference type="SUPFAM" id="SSF63999">
    <property type="entry name" value="Thiamin pyrophosphokinase, catalytic domain"/>
    <property type="match status" value="1"/>
</dbReference>
<dbReference type="InterPro" id="IPR036759">
    <property type="entry name" value="TPK_catalytic_sf"/>
</dbReference>
<dbReference type="GO" id="GO:0030975">
    <property type="term" value="F:thiamine binding"/>
    <property type="evidence" value="ECO:0007669"/>
    <property type="project" value="InterPro"/>
</dbReference>